<keyword evidence="2" id="KW-1185">Reference proteome</keyword>
<evidence type="ECO:0008006" key="3">
    <source>
        <dbReference type="Google" id="ProtNLM"/>
    </source>
</evidence>
<dbReference type="PANTHER" id="PTHR34472">
    <property type="entry name" value="SULFUR CARRIER PROTEIN THIS"/>
    <property type="match status" value="1"/>
</dbReference>
<dbReference type="Proteomes" id="UP000095237">
    <property type="component" value="Unassembled WGS sequence"/>
</dbReference>
<comment type="caution">
    <text evidence="1">The sequence shown here is derived from an EMBL/GenBank/DDBJ whole genome shotgun (WGS) entry which is preliminary data.</text>
</comment>
<dbReference type="PANTHER" id="PTHR34472:SF1">
    <property type="entry name" value="SULFUR CARRIER PROTEIN THIS"/>
    <property type="match status" value="1"/>
</dbReference>
<gene>
    <name evidence="1" type="ORF">ATZ36_08920</name>
</gene>
<dbReference type="Gene3D" id="3.10.20.30">
    <property type="match status" value="1"/>
</dbReference>
<dbReference type="InterPro" id="IPR010035">
    <property type="entry name" value="Thi_S"/>
</dbReference>
<dbReference type="CDD" id="cd00565">
    <property type="entry name" value="Ubl_ThiS"/>
    <property type="match status" value="1"/>
</dbReference>
<dbReference type="EMBL" id="LNVX01000666">
    <property type="protein sequence ID" value="OEG69547.1"/>
    <property type="molecule type" value="Genomic_DNA"/>
</dbReference>
<proteinExistence type="predicted"/>
<dbReference type="NCBIfam" id="TIGR01683">
    <property type="entry name" value="thiS"/>
    <property type="match status" value="1"/>
</dbReference>
<evidence type="ECO:0000313" key="1">
    <source>
        <dbReference type="EMBL" id="OEG69547.1"/>
    </source>
</evidence>
<dbReference type="SUPFAM" id="SSF54285">
    <property type="entry name" value="MoaD/ThiS"/>
    <property type="match status" value="1"/>
</dbReference>
<dbReference type="InterPro" id="IPR003749">
    <property type="entry name" value="ThiS/MoaD-like"/>
</dbReference>
<dbReference type="AlphaFoldDB" id="A0A1E5IGD0"/>
<sequence length="67" mass="7290">MITVKVNGKDKEMKENASIADFLKSNNIDPIGVTVEYNFEVINAGSITEIMLKDGDTLEVLRFVGGG</sequence>
<organism evidence="1 2">
    <name type="scientific">Endomicrobium trichonymphae</name>
    <dbReference type="NCBI Taxonomy" id="1408204"/>
    <lineage>
        <taxon>Bacteria</taxon>
        <taxon>Pseudomonadati</taxon>
        <taxon>Elusimicrobiota</taxon>
        <taxon>Endomicrobiia</taxon>
        <taxon>Endomicrobiales</taxon>
        <taxon>Endomicrobiaceae</taxon>
        <taxon>Candidatus Endomicrobiellum</taxon>
    </lineage>
</organism>
<dbReference type="InterPro" id="IPR012675">
    <property type="entry name" value="Beta-grasp_dom_sf"/>
</dbReference>
<name>A0A1E5IGD0_ENDTX</name>
<accession>A0A1E5IGD0</accession>
<dbReference type="Pfam" id="PF02597">
    <property type="entry name" value="ThiS"/>
    <property type="match status" value="1"/>
</dbReference>
<dbReference type="InterPro" id="IPR016155">
    <property type="entry name" value="Mopterin_synth/thiamin_S_b"/>
</dbReference>
<reference evidence="1 2" key="1">
    <citation type="submission" date="2015-11" db="EMBL/GenBank/DDBJ databases">
        <title>Evidence for parallel genomic evolution in an endosymbiosis of termite gut flagellates.</title>
        <authorList>
            <person name="Zheng H."/>
        </authorList>
    </citation>
    <scope>NUCLEOTIDE SEQUENCE [LARGE SCALE GENOMIC DNA]</scope>
    <source>
        <strain evidence="1 2">CET450</strain>
    </source>
</reference>
<protein>
    <recommendedName>
        <fullName evidence="3">Thiamine biosynthesis protein ThiS</fullName>
    </recommendedName>
</protein>
<evidence type="ECO:0000313" key="2">
    <source>
        <dbReference type="Proteomes" id="UP000095237"/>
    </source>
</evidence>